<reference evidence="3 4" key="1">
    <citation type="submission" date="2016-04" db="EMBL/GenBank/DDBJ databases">
        <title>Multiple horizontal gene transfer events from other fungi enriched the ability of the initially mycotrophic fungus Trichoderma (Ascomycota) to feed on dead plant biomass.</title>
        <authorList>
            <person name="Atanasova L."/>
            <person name="Chenthamara K."/>
            <person name="Zhang J."/>
            <person name="Grujic M."/>
            <person name="Henrissat B."/>
            <person name="Kuo A."/>
            <person name="Aertz A."/>
            <person name="Salamov A."/>
            <person name="Lipzen A."/>
            <person name="Labutti K."/>
            <person name="Barry K."/>
            <person name="Miao Y."/>
            <person name="Rahimi M.J."/>
            <person name="Shen Q."/>
            <person name="Grigoriev I.V."/>
            <person name="Kubicek C.P."/>
            <person name="Druzhinina I.S."/>
        </authorList>
    </citation>
    <scope>NUCLEOTIDE SEQUENCE [LARGE SCALE GENOMIC DNA]</scope>
    <source>
        <strain evidence="3 4">NJAU 4742</strain>
    </source>
</reference>
<feature type="region of interest" description="Disordered" evidence="2">
    <location>
        <begin position="159"/>
        <end position="179"/>
    </location>
</feature>
<dbReference type="Proteomes" id="UP000191004">
    <property type="component" value="Unassembled WGS sequence"/>
</dbReference>
<comment type="caution">
    <text evidence="3">The sequence shown here is derived from an EMBL/GenBank/DDBJ whole genome shotgun (WGS) entry which is preliminary data.</text>
</comment>
<feature type="compositionally biased region" description="Basic and acidic residues" evidence="2">
    <location>
        <begin position="1"/>
        <end position="13"/>
    </location>
</feature>
<feature type="region of interest" description="Disordered" evidence="2">
    <location>
        <begin position="1"/>
        <end position="24"/>
    </location>
</feature>
<evidence type="ECO:0000313" key="3">
    <source>
        <dbReference type="EMBL" id="OPB45830.1"/>
    </source>
</evidence>
<keyword evidence="4" id="KW-1185">Reference proteome</keyword>
<dbReference type="EMBL" id="LVVK01000004">
    <property type="protein sequence ID" value="OPB45830.1"/>
    <property type="molecule type" value="Genomic_DNA"/>
</dbReference>
<dbReference type="AlphaFoldDB" id="A0A1T3CXK0"/>
<gene>
    <name evidence="3" type="ORF">A0O28_0093970</name>
</gene>
<feature type="coiled-coil region" evidence="1">
    <location>
        <begin position="247"/>
        <end position="274"/>
    </location>
</feature>
<evidence type="ECO:0000256" key="1">
    <source>
        <dbReference type="SAM" id="Coils"/>
    </source>
</evidence>
<proteinExistence type="predicted"/>
<sequence length="310" mass="34717">MLSYKDLVRHTEGKPPQQVKKGDPEWEDGIKCIKAYHSQATVLSRVEQEVMSHIIQRLTYVIPPAAEDEPIFHPLMLVYYMGMKTCAGPSWAIFIILKPLYGAALPEFYLAAIRRDFHTTELNDYTHEYFMIDGAEPAAPEEDHPMSVGDKAEISKKTKKHDASILGTEDGNSSANKRTKMADVTSLSLPVAETNNEDCPDPMAVQVQLANAVSERQTAEGIGCGCTIGNLWQTIDKKLEAIQDALEKKIEEKFAAAREDLERKEKEKFEAQTNQLQTMMREAVKFHGEALTRLAELAWQRPVAPQGADV</sequence>
<protein>
    <submittedName>
        <fullName evidence="3">Uncharacterized protein</fullName>
    </submittedName>
</protein>
<keyword evidence="1" id="KW-0175">Coiled coil</keyword>
<evidence type="ECO:0000256" key="2">
    <source>
        <dbReference type="SAM" id="MobiDB-lite"/>
    </source>
</evidence>
<name>A0A1T3CXK0_9HYPO</name>
<organism evidence="3 4">
    <name type="scientific">Trichoderma guizhouense</name>
    <dbReference type="NCBI Taxonomy" id="1491466"/>
    <lineage>
        <taxon>Eukaryota</taxon>
        <taxon>Fungi</taxon>
        <taxon>Dikarya</taxon>
        <taxon>Ascomycota</taxon>
        <taxon>Pezizomycotina</taxon>
        <taxon>Sordariomycetes</taxon>
        <taxon>Hypocreomycetidae</taxon>
        <taxon>Hypocreales</taxon>
        <taxon>Hypocreaceae</taxon>
        <taxon>Trichoderma</taxon>
    </lineage>
</organism>
<evidence type="ECO:0000313" key="4">
    <source>
        <dbReference type="Proteomes" id="UP000191004"/>
    </source>
</evidence>
<accession>A0A1T3CXK0</accession>